<keyword evidence="4 6" id="KW-0808">Transferase</keyword>
<comment type="similarity">
    <text evidence="2 6">Belongs to the class-I pyridoxal-phosphate-dependent aminotransferase family.</text>
</comment>
<gene>
    <name evidence="8" type="ORF">ABS362_15290</name>
</gene>
<dbReference type="Gene3D" id="3.40.640.10">
    <property type="entry name" value="Type I PLP-dependent aspartate aminotransferase-like (Major domain)"/>
    <property type="match status" value="1"/>
</dbReference>
<dbReference type="InterPro" id="IPR015424">
    <property type="entry name" value="PyrdxlP-dep_Trfase"/>
</dbReference>
<evidence type="ECO:0000313" key="9">
    <source>
        <dbReference type="Proteomes" id="UP001476807"/>
    </source>
</evidence>
<dbReference type="Gene3D" id="3.90.1150.10">
    <property type="entry name" value="Aspartate Aminotransferase, domain 1"/>
    <property type="match status" value="1"/>
</dbReference>
<proteinExistence type="inferred from homology"/>
<keyword evidence="5" id="KW-0663">Pyridoxal phosphate</keyword>
<dbReference type="InterPro" id="IPR015421">
    <property type="entry name" value="PyrdxlP-dep_Trfase_major"/>
</dbReference>
<feature type="domain" description="Aminotransferase class I/classII large" evidence="7">
    <location>
        <begin position="4"/>
        <end position="359"/>
    </location>
</feature>
<dbReference type="Proteomes" id="UP001476807">
    <property type="component" value="Unassembled WGS sequence"/>
</dbReference>
<dbReference type="EC" id="2.6.1.-" evidence="6"/>
<name>A0ABV1RWY0_9BACT</name>
<evidence type="ECO:0000256" key="5">
    <source>
        <dbReference type="ARBA" id="ARBA00022898"/>
    </source>
</evidence>
<dbReference type="EMBL" id="JBEOKT010000016">
    <property type="protein sequence ID" value="MER2998918.1"/>
    <property type="molecule type" value="Genomic_DNA"/>
</dbReference>
<evidence type="ECO:0000259" key="7">
    <source>
        <dbReference type="Pfam" id="PF00155"/>
    </source>
</evidence>
<dbReference type="Pfam" id="PF00155">
    <property type="entry name" value="Aminotran_1_2"/>
    <property type="match status" value="1"/>
</dbReference>
<dbReference type="RefSeq" id="WP_350413419.1">
    <property type="nucleotide sequence ID" value="NZ_JBEOKT010000016.1"/>
</dbReference>
<keyword evidence="9" id="KW-1185">Reference proteome</keyword>
<evidence type="ECO:0000256" key="3">
    <source>
        <dbReference type="ARBA" id="ARBA00022576"/>
    </source>
</evidence>
<dbReference type="PANTHER" id="PTHR46383:SF1">
    <property type="entry name" value="ASPARTATE AMINOTRANSFERASE"/>
    <property type="match status" value="1"/>
</dbReference>
<dbReference type="CDD" id="cd00609">
    <property type="entry name" value="AAT_like"/>
    <property type="match status" value="1"/>
</dbReference>
<dbReference type="InterPro" id="IPR050596">
    <property type="entry name" value="AspAT/PAT-like"/>
</dbReference>
<dbReference type="PANTHER" id="PTHR46383">
    <property type="entry name" value="ASPARTATE AMINOTRANSFERASE"/>
    <property type="match status" value="1"/>
</dbReference>
<evidence type="ECO:0000256" key="4">
    <source>
        <dbReference type="ARBA" id="ARBA00022679"/>
    </source>
</evidence>
<evidence type="ECO:0000256" key="1">
    <source>
        <dbReference type="ARBA" id="ARBA00001933"/>
    </source>
</evidence>
<accession>A0ABV1RWY0</accession>
<dbReference type="InterPro" id="IPR004839">
    <property type="entry name" value="Aminotransferase_I/II_large"/>
</dbReference>
<evidence type="ECO:0000256" key="6">
    <source>
        <dbReference type="RuleBase" id="RU000481"/>
    </source>
</evidence>
<evidence type="ECO:0000313" key="8">
    <source>
        <dbReference type="EMBL" id="MER2998918.1"/>
    </source>
</evidence>
<keyword evidence="3 6" id="KW-0032">Aminotransferase</keyword>
<sequence length="376" mass="41576">MTELNLASGASYFRSPDIAITAATNALNAGLTYYGPAEGTAGLRQALVERYQQDGITIKPEQVLVTPGTKQALFNLFSVLLRDGDEVVIPTPAWFGFNELLKYSKGKLVTVPTTLEDNYSLDVETLRNKLTTKSRLLLLTNPANPTGRIYSKHELETIVALLKDYPDLYLISDEIYDLDTYGNPVTSALSCEGADERIIVVNGFSKNFAMSGWRIGYMVAPEEVIKQSTDFQSNTFSGVSMFIQEAALATITHKSESLKPMLEVLQEHRQVMLQGLEAIPHVSFYVPDGAYYFFPYLGHYIGTTTPTGATINSTEELCNYLQNEYKLIVVNGDKFGGIGHVRMSFAVERQVLDQAMSRLKEALLQLKPAPATIGKL</sequence>
<dbReference type="InterPro" id="IPR015422">
    <property type="entry name" value="PyrdxlP-dep_Trfase_small"/>
</dbReference>
<comment type="caution">
    <text evidence="8">The sequence shown here is derived from an EMBL/GenBank/DDBJ whole genome shotgun (WGS) entry which is preliminary data.</text>
</comment>
<dbReference type="InterPro" id="IPR004838">
    <property type="entry name" value="NHTrfase_class1_PyrdxlP-BS"/>
</dbReference>
<dbReference type="SUPFAM" id="SSF53383">
    <property type="entry name" value="PLP-dependent transferases"/>
    <property type="match status" value="1"/>
</dbReference>
<dbReference type="GO" id="GO:0008483">
    <property type="term" value="F:transaminase activity"/>
    <property type="evidence" value="ECO:0007669"/>
    <property type="project" value="UniProtKB-KW"/>
</dbReference>
<comment type="cofactor">
    <cofactor evidence="1 6">
        <name>pyridoxal 5'-phosphate</name>
        <dbReference type="ChEBI" id="CHEBI:597326"/>
    </cofactor>
</comment>
<dbReference type="PROSITE" id="PS00105">
    <property type="entry name" value="AA_TRANSFER_CLASS_1"/>
    <property type="match status" value="1"/>
</dbReference>
<reference evidence="8 9" key="1">
    <citation type="submission" date="2024-06" db="EMBL/GenBank/DDBJ databases">
        <title>Pontibacter populi HYL7-15.</title>
        <authorList>
            <person name="Kim M.K."/>
        </authorList>
    </citation>
    <scope>NUCLEOTIDE SEQUENCE [LARGE SCALE GENOMIC DNA]</scope>
    <source>
        <strain evidence="8 9">HYL7-15</strain>
    </source>
</reference>
<evidence type="ECO:0000256" key="2">
    <source>
        <dbReference type="ARBA" id="ARBA00007441"/>
    </source>
</evidence>
<protein>
    <recommendedName>
        <fullName evidence="6">Aminotransferase</fullName>
        <ecNumber evidence="6">2.6.1.-</ecNumber>
    </recommendedName>
</protein>
<organism evidence="8 9">
    <name type="scientific">Pontibacter populi</name>
    <dbReference type="NCBI Taxonomy" id="890055"/>
    <lineage>
        <taxon>Bacteria</taxon>
        <taxon>Pseudomonadati</taxon>
        <taxon>Bacteroidota</taxon>
        <taxon>Cytophagia</taxon>
        <taxon>Cytophagales</taxon>
        <taxon>Hymenobacteraceae</taxon>
        <taxon>Pontibacter</taxon>
    </lineage>
</organism>